<comment type="caution">
    <text evidence="2">The sequence shown here is derived from an EMBL/GenBank/DDBJ whole genome shotgun (WGS) entry which is preliminary data.</text>
</comment>
<organism evidence="2 3">
    <name type="scientific">Longimycelium tulufanense</name>
    <dbReference type="NCBI Taxonomy" id="907463"/>
    <lineage>
        <taxon>Bacteria</taxon>
        <taxon>Bacillati</taxon>
        <taxon>Actinomycetota</taxon>
        <taxon>Actinomycetes</taxon>
        <taxon>Pseudonocardiales</taxon>
        <taxon>Pseudonocardiaceae</taxon>
        <taxon>Longimycelium</taxon>
    </lineage>
</organism>
<name>A0A8J3CCM6_9PSEU</name>
<dbReference type="Proteomes" id="UP000637578">
    <property type="component" value="Unassembled WGS sequence"/>
</dbReference>
<accession>A0A8J3CCM6</accession>
<gene>
    <name evidence="2" type="ORF">GCM10012275_26410</name>
</gene>
<reference evidence="2" key="2">
    <citation type="submission" date="2020-09" db="EMBL/GenBank/DDBJ databases">
        <authorList>
            <person name="Sun Q."/>
            <person name="Zhou Y."/>
        </authorList>
    </citation>
    <scope>NUCLEOTIDE SEQUENCE</scope>
    <source>
        <strain evidence="2">CGMCC 4.5737</strain>
    </source>
</reference>
<dbReference type="EMBL" id="BMMK01000010">
    <property type="protein sequence ID" value="GGM53993.1"/>
    <property type="molecule type" value="Genomic_DNA"/>
</dbReference>
<dbReference type="AlphaFoldDB" id="A0A8J3CCM6"/>
<evidence type="ECO:0000313" key="2">
    <source>
        <dbReference type="EMBL" id="GGM53993.1"/>
    </source>
</evidence>
<evidence type="ECO:0000256" key="1">
    <source>
        <dbReference type="SAM" id="MobiDB-lite"/>
    </source>
</evidence>
<evidence type="ECO:0000313" key="3">
    <source>
        <dbReference type="Proteomes" id="UP000637578"/>
    </source>
</evidence>
<proteinExistence type="predicted"/>
<keyword evidence="3" id="KW-1185">Reference proteome</keyword>
<reference evidence="2" key="1">
    <citation type="journal article" date="2014" name="Int. J. Syst. Evol. Microbiol.">
        <title>Complete genome sequence of Corynebacterium casei LMG S-19264T (=DSM 44701T), isolated from a smear-ripened cheese.</title>
        <authorList>
            <consortium name="US DOE Joint Genome Institute (JGI-PGF)"/>
            <person name="Walter F."/>
            <person name="Albersmeier A."/>
            <person name="Kalinowski J."/>
            <person name="Ruckert C."/>
        </authorList>
    </citation>
    <scope>NUCLEOTIDE SEQUENCE</scope>
    <source>
        <strain evidence="2">CGMCC 4.5737</strain>
    </source>
</reference>
<feature type="region of interest" description="Disordered" evidence="1">
    <location>
        <begin position="23"/>
        <end position="42"/>
    </location>
</feature>
<dbReference type="RefSeq" id="WP_189057398.1">
    <property type="nucleotide sequence ID" value="NZ_BMMK01000010.1"/>
</dbReference>
<protein>
    <submittedName>
        <fullName evidence="2">Uncharacterized protein</fullName>
    </submittedName>
</protein>
<sequence length="57" mass="5994">MGTPEPSSLAELIADCAELPDGLRPTAPAVPEPRSAAPWRVDDRCAAQVADLEEYGS</sequence>